<sequence length="1161" mass="128649">MIGWIFVLLLCGLLGYNLYRTGHVQRLIAIRQRRQTPRPSAAMASTLRARDLRTQRSWAVRVRDEVQARGSMGVVIFFLILLVAFFVSLNLLGFFGSQPVASSRARVILSPFTNNTGQPAQEGFAAATTMAQAWQARSANLQFAVLKTPIADAQSAWSLPDRPQYDVVIWGSIVAGGDANSASIEPQLLWTPRQPLPHDRALGLRERLVLPLVYSLADQPFNAQALLGEILVVLDLYQVGDYDQTLQAINSLLDRYAVDGPLRPDLLLGIRGSIAALQEQWSLAEGDFRRALETADKAEYWNNLGVTLLEQGRFSEATQAFNTAQDRLKGTNSDLSALHLNRGLLALRGVDPAVAVGELALAVKLNPNGISNKLALVEAQLQANQLAEAIETINNLNGYASEDPLVQLMTARVQLAQLVNNGDQPLWELEIVPPLARDTLTILRQRLDAAVVTLETISTQQRQIAARDDAAGLPESGRVHEAHSRQAFELLNQVRYWQAVAMTEEGISASVEPKGRLRGMWDGMFGDDPPLELAQAVIDPLAKTQDQNYAILIQAGRVHRILGEPKTAMDYYTKATTLNANLPEGWYGLAITRFNTEGPSPERNQAVRDYLQKTLAAAPNFTPGYILAARLETRDKQWAAALPYLQWIVANRPDNLGARITLGSTQRELGALAEAEVTLLPLANANNSTALVELGKVYAQAGQDQAAEDIFLRALNVDASNASAAYEIGRLRQNRGDYPGAEKAYNVAIEINSGYVEAHLALGQLYARYLDQPDNAVAAYQRAIDAGGEDPRNFEDMGREFMEIGRYSEAADALEQSVRLNPNVPESHHYLAQAYLEQGRFEAAREQERAAIARDADGVYIEAQLGIAESFRRERRFDEAISAYNEILDNDSTIIAAYIGLGRTAADRGEWQGAIGYYNQALAREPNSTNAHFWLGQALVEQGFYERALDEFNLVLATDPNNVEALFGAGRAYSNMAINNYAYDPDQAAKYDAEARRLLDRALSYRPNDGRALFERGKLNERQNQLAAAISDYGRAAQIDTQNSEALYLQGKLYLSQNNLQAAEEALDQSVRRNQNDPMALYWLGRTYRAQNRTNDAIKAFERALAANGNFHEARYYQGLTAEESNQLDLAREAYKLISQQASPDDRWRLQAEERLRDLGQ</sequence>
<accession>A0A0P6YRM3</accession>
<gene>
    <name evidence="3" type="ORF">SE18_13230</name>
</gene>
<protein>
    <submittedName>
        <fullName evidence="3">Uncharacterized protein</fullName>
    </submittedName>
</protein>
<dbReference type="SMART" id="SM00028">
    <property type="entry name" value="TPR"/>
    <property type="match status" value="16"/>
</dbReference>
<keyword evidence="2" id="KW-1133">Transmembrane helix</keyword>
<keyword evidence="4" id="KW-1185">Reference proteome</keyword>
<reference evidence="3 4" key="1">
    <citation type="submission" date="2015-07" db="EMBL/GenBank/DDBJ databases">
        <title>Whole genome sequence of Herpetosiphon geysericola DSM 7119.</title>
        <authorList>
            <person name="Hemp J."/>
            <person name="Ward L.M."/>
            <person name="Pace L.A."/>
            <person name="Fischer W.W."/>
        </authorList>
    </citation>
    <scope>NUCLEOTIDE SEQUENCE [LARGE SCALE GENOMIC DNA]</scope>
    <source>
        <strain evidence="3 4">DSM 7119</strain>
    </source>
</reference>
<feature type="transmembrane region" description="Helical" evidence="2">
    <location>
        <begin position="74"/>
        <end position="96"/>
    </location>
</feature>
<dbReference type="Pfam" id="PF13432">
    <property type="entry name" value="TPR_16"/>
    <property type="match status" value="6"/>
</dbReference>
<dbReference type="PROSITE" id="PS50005">
    <property type="entry name" value="TPR"/>
    <property type="match status" value="8"/>
</dbReference>
<dbReference type="PANTHER" id="PTHR12558:SF13">
    <property type="entry name" value="CELL DIVISION CYCLE PROTEIN 27 HOMOLOG"/>
    <property type="match status" value="1"/>
</dbReference>
<dbReference type="InterPro" id="IPR019734">
    <property type="entry name" value="TPR_rpt"/>
</dbReference>
<dbReference type="PANTHER" id="PTHR12558">
    <property type="entry name" value="CELL DIVISION CYCLE 16,23,27"/>
    <property type="match status" value="1"/>
</dbReference>
<feature type="repeat" description="TPR" evidence="1">
    <location>
        <begin position="722"/>
        <end position="755"/>
    </location>
</feature>
<feature type="repeat" description="TPR" evidence="1">
    <location>
        <begin position="791"/>
        <end position="824"/>
    </location>
</feature>
<dbReference type="STRING" id="70996.SE18_13230"/>
<feature type="repeat" description="TPR" evidence="1">
    <location>
        <begin position="298"/>
        <end position="331"/>
    </location>
</feature>
<keyword evidence="2" id="KW-0472">Membrane</keyword>
<evidence type="ECO:0000256" key="2">
    <source>
        <dbReference type="SAM" id="Phobius"/>
    </source>
</evidence>
<organism evidence="3 4">
    <name type="scientific">Herpetosiphon geysericola</name>
    <dbReference type="NCBI Taxonomy" id="70996"/>
    <lineage>
        <taxon>Bacteria</taxon>
        <taxon>Bacillati</taxon>
        <taxon>Chloroflexota</taxon>
        <taxon>Chloroflexia</taxon>
        <taxon>Herpetosiphonales</taxon>
        <taxon>Herpetosiphonaceae</taxon>
        <taxon>Herpetosiphon</taxon>
    </lineage>
</organism>
<dbReference type="Pfam" id="PF13181">
    <property type="entry name" value="TPR_8"/>
    <property type="match status" value="1"/>
</dbReference>
<feature type="repeat" description="TPR" evidence="1">
    <location>
        <begin position="895"/>
        <end position="928"/>
    </location>
</feature>
<name>A0A0P6YRM3_9CHLR</name>
<dbReference type="SUPFAM" id="SSF48452">
    <property type="entry name" value="TPR-like"/>
    <property type="match status" value="4"/>
</dbReference>
<feature type="repeat" description="TPR" evidence="1">
    <location>
        <begin position="929"/>
        <end position="962"/>
    </location>
</feature>
<dbReference type="Proteomes" id="UP000050277">
    <property type="component" value="Unassembled WGS sequence"/>
</dbReference>
<dbReference type="AlphaFoldDB" id="A0A0P6YRM3"/>
<dbReference type="Gene3D" id="1.25.40.10">
    <property type="entry name" value="Tetratricopeptide repeat domain"/>
    <property type="match status" value="7"/>
</dbReference>
<proteinExistence type="predicted"/>
<dbReference type="Pfam" id="PF13174">
    <property type="entry name" value="TPR_6"/>
    <property type="match status" value="1"/>
</dbReference>
<dbReference type="OrthoDB" id="134975at2"/>
<comment type="caution">
    <text evidence="3">The sequence shown here is derived from an EMBL/GenBank/DDBJ whole genome shotgun (WGS) entry which is preliminary data.</text>
</comment>
<dbReference type="InterPro" id="IPR011990">
    <property type="entry name" value="TPR-like_helical_dom_sf"/>
</dbReference>
<feature type="repeat" description="TPR" evidence="1">
    <location>
        <begin position="1078"/>
        <end position="1111"/>
    </location>
</feature>
<feature type="repeat" description="TPR" evidence="1">
    <location>
        <begin position="688"/>
        <end position="721"/>
    </location>
</feature>
<evidence type="ECO:0000256" key="1">
    <source>
        <dbReference type="PROSITE-ProRule" id="PRU00339"/>
    </source>
</evidence>
<feature type="repeat" description="TPR" evidence="1">
    <location>
        <begin position="1044"/>
        <end position="1077"/>
    </location>
</feature>
<dbReference type="EMBL" id="LGKP01000022">
    <property type="protein sequence ID" value="KPL85881.1"/>
    <property type="molecule type" value="Genomic_DNA"/>
</dbReference>
<keyword evidence="2" id="KW-0812">Transmembrane</keyword>
<evidence type="ECO:0000313" key="4">
    <source>
        <dbReference type="Proteomes" id="UP000050277"/>
    </source>
</evidence>
<keyword evidence="1" id="KW-0802">TPR repeat</keyword>
<dbReference type="RefSeq" id="WP_054534934.1">
    <property type="nucleotide sequence ID" value="NZ_LGKP01000022.1"/>
</dbReference>
<evidence type="ECO:0000313" key="3">
    <source>
        <dbReference type="EMBL" id="KPL85881.1"/>
    </source>
</evidence>